<dbReference type="InterPro" id="IPR029058">
    <property type="entry name" value="AB_hydrolase_fold"/>
</dbReference>
<evidence type="ECO:0000313" key="6">
    <source>
        <dbReference type="Proteomes" id="UP000282002"/>
    </source>
</evidence>
<name>A0A3S8U551_9RHOB</name>
<dbReference type="SUPFAM" id="SSF53474">
    <property type="entry name" value="alpha/beta-Hydrolases"/>
    <property type="match status" value="1"/>
</dbReference>
<dbReference type="OrthoDB" id="613638at2"/>
<comment type="similarity">
    <text evidence="1">Belongs to the peptidase S33 family.</text>
</comment>
<reference evidence="5 6" key="1">
    <citation type="submission" date="2018-12" db="EMBL/GenBank/DDBJ databases">
        <title>Complete genome sequencing of Tabrizicola sp. K13M18.</title>
        <authorList>
            <person name="Bae J.-W."/>
        </authorList>
    </citation>
    <scope>NUCLEOTIDE SEQUENCE [LARGE SCALE GENOMIC DNA]</scope>
    <source>
        <strain evidence="5 6">K13M18</strain>
    </source>
</reference>
<evidence type="ECO:0000259" key="3">
    <source>
        <dbReference type="Pfam" id="PF00561"/>
    </source>
</evidence>
<dbReference type="AlphaFoldDB" id="A0A3S8U551"/>
<dbReference type="RefSeq" id="WP_125324934.1">
    <property type="nucleotide sequence ID" value="NZ_CP034328.1"/>
</dbReference>
<evidence type="ECO:0000313" key="5">
    <source>
        <dbReference type="EMBL" id="AZL58733.1"/>
    </source>
</evidence>
<keyword evidence="6" id="KW-1185">Reference proteome</keyword>
<dbReference type="Gene3D" id="3.40.50.1820">
    <property type="entry name" value="alpha/beta hydrolase"/>
    <property type="match status" value="1"/>
</dbReference>
<accession>A0A3S8U551</accession>
<evidence type="ECO:0000259" key="4">
    <source>
        <dbReference type="Pfam" id="PF08386"/>
    </source>
</evidence>
<dbReference type="KEGG" id="taw:EI545_07705"/>
<dbReference type="Proteomes" id="UP000282002">
    <property type="component" value="Chromosome"/>
</dbReference>
<dbReference type="Pfam" id="PF00561">
    <property type="entry name" value="Abhydrolase_1"/>
    <property type="match status" value="1"/>
</dbReference>
<sequence>MTPDQIIATVIALLTAEPAATSFPVLATGGAKAEYPVTIEACPRPLPAAEVEGKTVICGRVDVPEKHDAPDGPRIALSFAVLKAHTQSPAPDPLVYLHGGPGGGAVRDLAGIVVPIFEGHRARRDVVTFDQRAAGISSDMVTCFSTFENSLVDLFQKDKLDGAKIEDIFAKCTGELKANGRNLSAYNTVENAKDVRAVMQALGYGDYNIYGISYGTKLALEVMRSAPEGVRSVVIDSVFPPNARAYDTNILPVQEGVQQVINQCAADAACAAAFPDLEATIQRVAVKLEKNPIPAARGRPEINVRTLISLFEDRNAYGHWPNTTGHIPLIVTEWDRGETGTYDLLASGATARAPDGGELLKPFADKMTPDQTVIARLLLEGAIGTKQDETFTGYALRSLSDSVAKSAQGVTTLAQRLDKAMTDAIVATRSKEDMLSFASAYAALARQTPDRATLRALIEAHLPAADIAPTLALLDQLTDGDVAEVFAAVSKEARTIYKPVVDMLDLMVVACTEDIPFNTRDQMQAVVDGLKFKFLAKSDNVDDSLYQLCPYIPPALPIPGFHEPVKSDIPTLVMYGFNDTQTSTEEALLAAAGLTRAVTLGFPEAGHAALVFSQCAKDIGLAFVERPLEPLATACIDTLKPVFILPSD</sequence>
<evidence type="ECO:0000256" key="1">
    <source>
        <dbReference type="ARBA" id="ARBA00010088"/>
    </source>
</evidence>
<dbReference type="InterPro" id="IPR013595">
    <property type="entry name" value="Pept_S33_TAP-like_C"/>
</dbReference>
<dbReference type="Pfam" id="PF08386">
    <property type="entry name" value="Abhydrolase_4"/>
    <property type="match status" value="1"/>
</dbReference>
<keyword evidence="2 5" id="KW-0378">Hydrolase</keyword>
<feature type="domain" description="AB hydrolase-1" evidence="3">
    <location>
        <begin position="93"/>
        <end position="266"/>
    </location>
</feature>
<feature type="domain" description="Peptidase S33 tripeptidyl aminopeptidase-like C-terminal" evidence="4">
    <location>
        <begin position="548"/>
        <end position="628"/>
    </location>
</feature>
<evidence type="ECO:0000256" key="2">
    <source>
        <dbReference type="ARBA" id="ARBA00022801"/>
    </source>
</evidence>
<gene>
    <name evidence="5" type="ORF">EI545_07705</name>
</gene>
<organism evidence="5 6">
    <name type="scientific">Tabrizicola piscis</name>
    <dbReference type="NCBI Taxonomy" id="2494374"/>
    <lineage>
        <taxon>Bacteria</taxon>
        <taxon>Pseudomonadati</taxon>
        <taxon>Pseudomonadota</taxon>
        <taxon>Alphaproteobacteria</taxon>
        <taxon>Rhodobacterales</taxon>
        <taxon>Paracoccaceae</taxon>
        <taxon>Tabrizicola</taxon>
    </lineage>
</organism>
<dbReference type="GO" id="GO:0016787">
    <property type="term" value="F:hydrolase activity"/>
    <property type="evidence" value="ECO:0007669"/>
    <property type="project" value="UniProtKB-KW"/>
</dbReference>
<dbReference type="InterPro" id="IPR051601">
    <property type="entry name" value="Serine_prot/Carboxylest_S33"/>
</dbReference>
<dbReference type="InterPro" id="IPR000073">
    <property type="entry name" value="AB_hydrolase_1"/>
</dbReference>
<protein>
    <submittedName>
        <fullName evidence="5">Alpha/beta fold hydrolase</fullName>
    </submittedName>
</protein>
<dbReference type="EMBL" id="CP034328">
    <property type="protein sequence ID" value="AZL58733.1"/>
    <property type="molecule type" value="Genomic_DNA"/>
</dbReference>
<dbReference type="PANTHER" id="PTHR43248">
    <property type="entry name" value="2-SUCCINYL-6-HYDROXY-2,4-CYCLOHEXADIENE-1-CARBOXYLATE SYNTHASE"/>
    <property type="match status" value="1"/>
</dbReference>
<proteinExistence type="inferred from homology"/>